<dbReference type="SMART" id="SM00382">
    <property type="entry name" value="AAA"/>
    <property type="match status" value="1"/>
</dbReference>
<gene>
    <name evidence="2" type="ORF">DRP53_10550</name>
</gene>
<dbReference type="PANTHER" id="PTHR10285">
    <property type="entry name" value="URIDINE KINASE"/>
    <property type="match status" value="1"/>
</dbReference>
<evidence type="ECO:0000313" key="2">
    <source>
        <dbReference type="EMBL" id="RKX68540.1"/>
    </source>
</evidence>
<evidence type="ECO:0000313" key="3">
    <source>
        <dbReference type="Proteomes" id="UP000268469"/>
    </source>
</evidence>
<organism evidence="2 3">
    <name type="scientific">candidate division WOR-3 bacterium</name>
    <dbReference type="NCBI Taxonomy" id="2052148"/>
    <lineage>
        <taxon>Bacteria</taxon>
        <taxon>Bacteria division WOR-3</taxon>
    </lineage>
</organism>
<dbReference type="AlphaFoldDB" id="A0A660SEV1"/>
<accession>A0A660SEV1</accession>
<dbReference type="Proteomes" id="UP000268469">
    <property type="component" value="Unassembled WGS sequence"/>
</dbReference>
<dbReference type="InterPro" id="IPR027417">
    <property type="entry name" value="P-loop_NTPase"/>
</dbReference>
<dbReference type="GO" id="GO:0016301">
    <property type="term" value="F:kinase activity"/>
    <property type="evidence" value="ECO:0007669"/>
    <property type="project" value="UniProtKB-KW"/>
</dbReference>
<feature type="domain" description="AAA+ ATPase" evidence="1">
    <location>
        <begin position="201"/>
        <end position="362"/>
    </location>
</feature>
<name>A0A660SEV1_UNCW3</name>
<dbReference type="Gene3D" id="3.40.50.300">
    <property type="entry name" value="P-loop containing nucleotide triphosphate hydrolases"/>
    <property type="match status" value="1"/>
</dbReference>
<protein>
    <submittedName>
        <fullName evidence="2">Nucleoside kinase</fullName>
    </submittedName>
</protein>
<dbReference type="InterPro" id="IPR006083">
    <property type="entry name" value="PRK/URK"/>
</dbReference>
<dbReference type="InterPro" id="IPR003593">
    <property type="entry name" value="AAA+_ATPase"/>
</dbReference>
<reference evidence="2 3" key="1">
    <citation type="submission" date="2018-06" db="EMBL/GenBank/DDBJ databases">
        <title>Extensive metabolic versatility and redundancy in microbially diverse, dynamic hydrothermal sediments.</title>
        <authorList>
            <person name="Dombrowski N."/>
            <person name="Teske A."/>
            <person name="Baker B.J."/>
        </authorList>
    </citation>
    <scope>NUCLEOTIDE SEQUENCE [LARGE SCALE GENOMIC DNA]</scope>
    <source>
        <strain evidence="2">B36_G15</strain>
    </source>
</reference>
<dbReference type="CDD" id="cd02028">
    <property type="entry name" value="UMPK_like"/>
    <property type="match status" value="1"/>
</dbReference>
<keyword evidence="2" id="KW-0418">Kinase</keyword>
<proteinExistence type="predicted"/>
<evidence type="ECO:0000259" key="1">
    <source>
        <dbReference type="SMART" id="SM00382"/>
    </source>
</evidence>
<dbReference type="GO" id="GO:0005524">
    <property type="term" value="F:ATP binding"/>
    <property type="evidence" value="ECO:0007669"/>
    <property type="project" value="InterPro"/>
</dbReference>
<sequence length="462" mass="54008">MDYAQEQTLILLLLKSFHDCYPDLRIIVDHSYGPGVYCRYEPSDRKPDLKRVKLWIENHLRGKVKIKPYPLDRVKLRRHFSKRKDIIALLSSRRRLFPAYRIDGYLDHIIGPVKLEMAELPQFDLVPHPPGFVLTWGRFQPRPKLFRMIQEYEEWAQILGVYDVGRLNRVLKEDFDRMVLLAEALHEKKIASIADKIIKRKKRLILIAGPSASGKTTFSKRLAIQLQVSKVRPVTISIDDYFLPREKTPTGPDGLPDFESLKAIDIELLNRDLNRLLRGRPVAIPKFNFRTGEREYRGRIEHLAGDDVLILEGIHGLNDRLTYAIPTGVKFRIYVSAITQLNIDDHNRIHTRDTRLIRRIVRDVQFRNHSAAETIRNWPRVVAGEDRYIFPFQEKADVMFNSALIYEFPVLSRYVRPLLKRVRDPEAHRLDQLLSYFLPAPDGIIPNNSILREFIGGSIFYY</sequence>
<keyword evidence="2" id="KW-0808">Transferase</keyword>
<dbReference type="EMBL" id="QNBE01000152">
    <property type="protein sequence ID" value="RKX68540.1"/>
    <property type="molecule type" value="Genomic_DNA"/>
</dbReference>
<comment type="caution">
    <text evidence="2">The sequence shown here is derived from an EMBL/GenBank/DDBJ whole genome shotgun (WGS) entry which is preliminary data.</text>
</comment>
<dbReference type="Pfam" id="PF00485">
    <property type="entry name" value="PRK"/>
    <property type="match status" value="1"/>
</dbReference>
<dbReference type="SUPFAM" id="SSF52540">
    <property type="entry name" value="P-loop containing nucleoside triphosphate hydrolases"/>
    <property type="match status" value="1"/>
</dbReference>